<protein>
    <submittedName>
        <fullName evidence="1">Uncharacterized protein</fullName>
    </submittedName>
</protein>
<organism evidence="1 2">
    <name type="scientific">Hymenobacter jeollabukensis</name>
    <dbReference type="NCBI Taxonomy" id="2025313"/>
    <lineage>
        <taxon>Bacteria</taxon>
        <taxon>Pseudomonadati</taxon>
        <taxon>Bacteroidota</taxon>
        <taxon>Cytophagia</taxon>
        <taxon>Cytophagales</taxon>
        <taxon>Hymenobacteraceae</taxon>
        <taxon>Hymenobacter</taxon>
    </lineage>
</organism>
<sequence>MQEVEVLFMVTRNGGGTREERIKTRVDSSTLNAASGDVGRRKLDGWAKQFFPADKEARVLYMKRL</sequence>
<accession>A0A5R8WJ08</accession>
<dbReference type="RefSeq" id="WP_138081975.1">
    <property type="nucleotide sequence ID" value="NZ_VAJM01000018.1"/>
</dbReference>
<name>A0A5R8WJ08_9BACT</name>
<comment type="caution">
    <text evidence="1">The sequence shown here is derived from an EMBL/GenBank/DDBJ whole genome shotgun (WGS) entry which is preliminary data.</text>
</comment>
<evidence type="ECO:0000313" key="1">
    <source>
        <dbReference type="EMBL" id="TLM88455.1"/>
    </source>
</evidence>
<keyword evidence="2" id="KW-1185">Reference proteome</keyword>
<dbReference type="Proteomes" id="UP000305517">
    <property type="component" value="Unassembled WGS sequence"/>
</dbReference>
<evidence type="ECO:0000313" key="2">
    <source>
        <dbReference type="Proteomes" id="UP000305517"/>
    </source>
</evidence>
<dbReference type="EMBL" id="VAJM01000018">
    <property type="protein sequence ID" value="TLM88455.1"/>
    <property type="molecule type" value="Genomic_DNA"/>
</dbReference>
<dbReference type="OrthoDB" id="9854165at2"/>
<proteinExistence type="predicted"/>
<reference evidence="1 2" key="1">
    <citation type="submission" date="2019-05" db="EMBL/GenBank/DDBJ databases">
        <title>Hymenobacter edaphi sp. nov., isolated from abandoned arsenic-contaminated farmland soil.</title>
        <authorList>
            <person name="Nie L."/>
        </authorList>
    </citation>
    <scope>NUCLEOTIDE SEQUENCE [LARGE SCALE GENOMIC DNA]</scope>
    <source>
        <strain evidence="1 2">1-3-3-8</strain>
    </source>
</reference>
<dbReference type="AlphaFoldDB" id="A0A5R8WJ08"/>
<gene>
    <name evidence="1" type="ORF">FDY95_24140</name>
</gene>